<dbReference type="EMBL" id="CP000148">
    <property type="protein sequence ID" value="ABB33219.1"/>
    <property type="molecule type" value="Genomic_DNA"/>
</dbReference>
<reference evidence="1 2" key="2">
    <citation type="journal article" date="2009" name="BMC Microbiol.">
        <title>The genome sequence of Geobacter metallireducens: features of metabolism, physiology and regulation common and dissimilar to Geobacter sulfurreducens.</title>
        <authorList>
            <person name="Aklujkar M."/>
            <person name="Krushkal J."/>
            <person name="DiBartolo G."/>
            <person name="Lapidus A."/>
            <person name="Land M.L."/>
            <person name="Lovley D.R."/>
        </authorList>
    </citation>
    <scope>NUCLEOTIDE SEQUENCE [LARGE SCALE GENOMIC DNA]</scope>
    <source>
        <strain evidence="2">ATCC 53774 / DSM 7210 / GS-15</strain>
    </source>
</reference>
<accession>Q39RA5</accession>
<gene>
    <name evidence="1" type="ordered locus">Gmet_3004</name>
</gene>
<dbReference type="AlphaFoldDB" id="Q39RA5"/>
<evidence type="ECO:0000313" key="1">
    <source>
        <dbReference type="EMBL" id="ABB33219.1"/>
    </source>
</evidence>
<evidence type="ECO:0000313" key="2">
    <source>
        <dbReference type="Proteomes" id="UP000007073"/>
    </source>
</evidence>
<dbReference type="HOGENOM" id="CLU_1174066_0_0_7"/>
<dbReference type="InterPro" id="IPR035897">
    <property type="entry name" value="Toll_tir_struct_dom_sf"/>
</dbReference>
<dbReference type="Gene3D" id="3.40.50.10140">
    <property type="entry name" value="Toll/interleukin-1 receptor homology (TIR) domain"/>
    <property type="match status" value="1"/>
</dbReference>
<proteinExistence type="predicted"/>
<name>Q39RA5_GEOMG</name>
<organism evidence="1 2">
    <name type="scientific">Geobacter metallireducens (strain ATCC 53774 / DSM 7210 / GS-15)</name>
    <dbReference type="NCBI Taxonomy" id="269799"/>
    <lineage>
        <taxon>Bacteria</taxon>
        <taxon>Pseudomonadati</taxon>
        <taxon>Thermodesulfobacteriota</taxon>
        <taxon>Desulfuromonadia</taxon>
        <taxon>Geobacterales</taxon>
        <taxon>Geobacteraceae</taxon>
        <taxon>Geobacter</taxon>
    </lineage>
</organism>
<protein>
    <submittedName>
        <fullName evidence="1">Uncharacterized protein</fullName>
    </submittedName>
</protein>
<dbReference type="STRING" id="269799.Gmet_3004"/>
<reference evidence="1 2" key="1">
    <citation type="submission" date="2005-10" db="EMBL/GenBank/DDBJ databases">
        <title>Complete sequence of Geobacter metallireducens GS-15.</title>
        <authorList>
            <consortium name="US DOE Joint Genome Institute"/>
            <person name="Copeland A."/>
            <person name="Lucas S."/>
            <person name="Lapidus A."/>
            <person name="Barry K."/>
            <person name="Detter J.C."/>
            <person name="Glavina T."/>
            <person name="Hammon N."/>
            <person name="Israni S."/>
            <person name="Pitluck S."/>
            <person name="Di Bartolo G."/>
            <person name="Chain P."/>
            <person name="Schmutz J."/>
            <person name="Larimer F."/>
            <person name="Land M."/>
            <person name="Kyrpides N."/>
            <person name="Ivanova N."/>
            <person name="Richardson P."/>
        </authorList>
    </citation>
    <scope>NUCLEOTIDE SEQUENCE [LARGE SCALE GENOMIC DNA]</scope>
    <source>
        <strain evidence="2">ATCC 53774 / DSM 7210 / GS-15</strain>
    </source>
</reference>
<dbReference type="Proteomes" id="UP000007073">
    <property type="component" value="Chromosome"/>
</dbReference>
<dbReference type="SUPFAM" id="SSF52200">
    <property type="entry name" value="Toll/Interleukin receptor TIR domain"/>
    <property type="match status" value="1"/>
</dbReference>
<dbReference type="eggNOG" id="ENOG502ZAXS">
    <property type="taxonomic scope" value="Bacteria"/>
</dbReference>
<dbReference type="KEGG" id="gme:Gmet_3004"/>
<keyword evidence="2" id="KW-1185">Reference proteome</keyword>
<sequence length="236" mass="26921">MAHSYQVFISFKNSDEQGLPTRDSQLADLLYREFTSRGLDVFYSNLSLPRLGESEYKKCIDDALDSSTVLIAVGTSRENLESKWVRYEWDSFYNDVLSGVKPQGRLFVYYEKMSTKELPRTLRQNQAFPHGLDHLNELSEYIMRALPASPVPKFQDLAICTNCGHQFDQRDPPHCSYHPEPALHVKSLGARDDYREVYRFPCCDSFAFAAIDWARGGTDVPPSRFPGCKQGRCIAG</sequence>